<protein>
    <recommendedName>
        <fullName evidence="3">Glycosyltransferase</fullName>
    </recommendedName>
</protein>
<evidence type="ECO:0000313" key="1">
    <source>
        <dbReference type="EMBL" id="GER59471.1"/>
    </source>
</evidence>
<dbReference type="RefSeq" id="WP_271855968.1">
    <property type="nucleotide sequence ID" value="NZ_CANMGC010000004.1"/>
</dbReference>
<organism evidence="1 2">
    <name type="scientific">Patiriisocius marinus</name>
    <dbReference type="NCBI Taxonomy" id="1397112"/>
    <lineage>
        <taxon>Bacteria</taxon>
        <taxon>Pseudomonadati</taxon>
        <taxon>Bacteroidota</taxon>
        <taxon>Flavobacteriia</taxon>
        <taxon>Flavobacteriales</taxon>
        <taxon>Flavobacteriaceae</taxon>
        <taxon>Patiriisocius</taxon>
    </lineage>
</organism>
<evidence type="ECO:0008006" key="3">
    <source>
        <dbReference type="Google" id="ProtNLM"/>
    </source>
</evidence>
<gene>
    <name evidence="1" type="ORF">ULMA_15790</name>
</gene>
<dbReference type="AlphaFoldDB" id="A0A5J4J0Y2"/>
<dbReference type="Proteomes" id="UP000326509">
    <property type="component" value="Unassembled WGS sequence"/>
</dbReference>
<dbReference type="EMBL" id="BKCG01000003">
    <property type="protein sequence ID" value="GER59471.1"/>
    <property type="molecule type" value="Genomic_DNA"/>
</dbReference>
<keyword evidence="2" id="KW-1185">Reference proteome</keyword>
<name>A0A5J4J0Y2_9FLAO</name>
<comment type="caution">
    <text evidence="1">The sequence shown here is derived from an EMBL/GenBank/DDBJ whole genome shotgun (WGS) entry which is preliminary data.</text>
</comment>
<reference evidence="1 2" key="1">
    <citation type="submission" date="2019-08" db="EMBL/GenBank/DDBJ databases">
        <title>Draft genome sequence of Ulvibacter marinus type strain NBRC 109484.</title>
        <authorList>
            <person name="Kawano K."/>
            <person name="Ushijima N."/>
            <person name="Kihara M."/>
            <person name="Itoh H."/>
        </authorList>
    </citation>
    <scope>NUCLEOTIDE SEQUENCE [LARGE SCALE GENOMIC DNA]</scope>
    <source>
        <strain evidence="1 2">NBRC 109484</strain>
    </source>
</reference>
<accession>A0A5J4J0Y2</accession>
<proteinExistence type="predicted"/>
<evidence type="ECO:0000313" key="2">
    <source>
        <dbReference type="Proteomes" id="UP000326509"/>
    </source>
</evidence>
<sequence>MICFYVQGGGLGHLARVEKVIRHLNIDEDNVVIITPSSFSKHFPQFEFVQLRWNDSVEIWQKQISDTFHNYLITACYVDVFPFGIKAELPSIYEAFENISFHYIARILKWEFYKSECISAINFHFKSTLVLERLYETHKIWIQRISEEIIYIDIAPQTMPKQIRLHEKPYSLVIHSGGIKAVEKLCDLAIGNTAEKPNELIAVITQVPFKHVNPRIITHTGLFGILPYLHFAEHIYTAAGFNTVNELKNYRAKHTIFPFDKLYDDQFLRVKQVL</sequence>